<feature type="transmembrane region" description="Helical" evidence="5">
    <location>
        <begin position="288"/>
        <end position="306"/>
    </location>
</feature>
<feature type="transmembrane region" description="Helical" evidence="5">
    <location>
        <begin position="50"/>
        <end position="67"/>
    </location>
</feature>
<evidence type="ECO:0000256" key="3">
    <source>
        <dbReference type="ARBA" id="ARBA00022989"/>
    </source>
</evidence>
<comment type="subcellular location">
    <subcellularLocation>
        <location evidence="1">Membrane</location>
        <topology evidence="1">Multi-pass membrane protein</topology>
    </subcellularLocation>
</comment>
<evidence type="ECO:0000256" key="2">
    <source>
        <dbReference type="ARBA" id="ARBA00022692"/>
    </source>
</evidence>
<comment type="caution">
    <text evidence="7">The sequence shown here is derived from an EMBL/GenBank/DDBJ whole genome shotgun (WGS) entry which is preliminary data.</text>
</comment>
<dbReference type="Pfam" id="PF00916">
    <property type="entry name" value="Sulfate_transp"/>
    <property type="match status" value="1"/>
</dbReference>
<keyword evidence="3 5" id="KW-1133">Transmembrane helix</keyword>
<evidence type="ECO:0000256" key="5">
    <source>
        <dbReference type="SAM" id="Phobius"/>
    </source>
</evidence>
<dbReference type="Proteomes" id="UP001230005">
    <property type="component" value="Unassembled WGS sequence"/>
</dbReference>
<protein>
    <submittedName>
        <fullName evidence="7">SulP family sulfate permease</fullName>
    </submittedName>
</protein>
<evidence type="ECO:0000256" key="1">
    <source>
        <dbReference type="ARBA" id="ARBA00004141"/>
    </source>
</evidence>
<feature type="transmembrane region" description="Helical" evidence="5">
    <location>
        <begin position="352"/>
        <end position="370"/>
    </location>
</feature>
<accession>A0ABT9ZPC7</accession>
<sequence>MLQKKYRPLNIPSNYDRELFTKDLIAGITLFVMLIPQGMAYAMLAGLPPVMGLYASTIPLIVYAIFASSKHLSVGPVAITSLLVFSGISAYAEPSTTNFISLALSLTILTGIIQLLLGLFRAGFVIKYISGTVLVGYTSAAAIVIGMSQLQHLLGVDLGNYLQIHLLFTELLAKISDIHLITFFLGVGSIAFLVLVKKFSPRLPEALLIVLMSIFTVLLLGLHKEGVQIVGHVPKGIPSFAVPNFSFELFKQLIPIAFTISILGFMESFAIGKAIADRENYTINPNKEFKALGIANIVGSFFQSYPINGSFSRSAVNHQTGGVTQVTSLVTAGLILLTLLFFTAFFYYLPKAVLAAIIIVAVYKLINIQQLVHLVKVRSAEAWSWCVTFFSTLLIGIQWGILIGVLFSFTFNYLLGKILRRS</sequence>
<gene>
    <name evidence="7" type="ORF">J2S74_000468</name>
</gene>
<feature type="transmembrane region" description="Helical" evidence="5">
    <location>
        <begin position="98"/>
        <end position="120"/>
    </location>
</feature>
<feature type="transmembrane region" description="Helical" evidence="5">
    <location>
        <begin position="74"/>
        <end position="92"/>
    </location>
</feature>
<dbReference type="InterPro" id="IPR001902">
    <property type="entry name" value="SLC26A/SulP_fam"/>
</dbReference>
<evidence type="ECO:0000313" key="7">
    <source>
        <dbReference type="EMBL" id="MDQ0253096.1"/>
    </source>
</evidence>
<dbReference type="EMBL" id="JAUSUG010000001">
    <property type="protein sequence ID" value="MDQ0253096.1"/>
    <property type="molecule type" value="Genomic_DNA"/>
</dbReference>
<proteinExistence type="predicted"/>
<reference evidence="7 8" key="1">
    <citation type="submission" date="2023-07" db="EMBL/GenBank/DDBJ databases">
        <title>Genomic Encyclopedia of Type Strains, Phase IV (KMG-IV): sequencing the most valuable type-strain genomes for metagenomic binning, comparative biology and taxonomic classification.</title>
        <authorList>
            <person name="Goeker M."/>
        </authorList>
    </citation>
    <scope>NUCLEOTIDE SEQUENCE [LARGE SCALE GENOMIC DNA]</scope>
    <source>
        <strain evidence="7 8">DSM 9768</strain>
    </source>
</reference>
<feature type="transmembrane region" description="Helical" evidence="5">
    <location>
        <begin position="203"/>
        <end position="222"/>
    </location>
</feature>
<dbReference type="InterPro" id="IPR011547">
    <property type="entry name" value="SLC26A/SulP_dom"/>
</dbReference>
<evidence type="ECO:0000313" key="8">
    <source>
        <dbReference type="Proteomes" id="UP001230005"/>
    </source>
</evidence>
<name>A0ABT9ZPC7_9BACI</name>
<dbReference type="PANTHER" id="PTHR11814">
    <property type="entry name" value="SULFATE TRANSPORTER"/>
    <property type="match status" value="1"/>
</dbReference>
<keyword evidence="2 5" id="KW-0812">Transmembrane</keyword>
<feature type="domain" description="SLC26A/SulP transporter" evidence="6">
    <location>
        <begin position="20"/>
        <end position="388"/>
    </location>
</feature>
<feature type="transmembrane region" description="Helical" evidence="5">
    <location>
        <begin position="253"/>
        <end position="276"/>
    </location>
</feature>
<feature type="transmembrane region" description="Helical" evidence="5">
    <location>
        <begin position="132"/>
        <end position="151"/>
    </location>
</feature>
<dbReference type="RefSeq" id="WP_307321264.1">
    <property type="nucleotide sequence ID" value="NZ_JAUSUG010000001.1"/>
</dbReference>
<evidence type="ECO:0000259" key="6">
    <source>
        <dbReference type="Pfam" id="PF00916"/>
    </source>
</evidence>
<feature type="transmembrane region" description="Helical" evidence="5">
    <location>
        <begin position="326"/>
        <end position="347"/>
    </location>
</feature>
<feature type="transmembrane region" description="Helical" evidence="5">
    <location>
        <begin position="382"/>
        <end position="415"/>
    </location>
</feature>
<organism evidence="7 8">
    <name type="scientific">Evansella vedderi</name>
    <dbReference type="NCBI Taxonomy" id="38282"/>
    <lineage>
        <taxon>Bacteria</taxon>
        <taxon>Bacillati</taxon>
        <taxon>Bacillota</taxon>
        <taxon>Bacilli</taxon>
        <taxon>Bacillales</taxon>
        <taxon>Bacillaceae</taxon>
        <taxon>Evansella</taxon>
    </lineage>
</organism>
<feature type="transmembrane region" description="Helical" evidence="5">
    <location>
        <begin position="24"/>
        <end position="44"/>
    </location>
</feature>
<keyword evidence="4 5" id="KW-0472">Membrane</keyword>
<feature type="transmembrane region" description="Helical" evidence="5">
    <location>
        <begin position="171"/>
        <end position="196"/>
    </location>
</feature>
<evidence type="ECO:0000256" key="4">
    <source>
        <dbReference type="ARBA" id="ARBA00023136"/>
    </source>
</evidence>
<keyword evidence="8" id="KW-1185">Reference proteome</keyword>